<organism evidence="10 11">
    <name type="scientific">Pseudonocardia nematodicida</name>
    <dbReference type="NCBI Taxonomy" id="1206997"/>
    <lineage>
        <taxon>Bacteria</taxon>
        <taxon>Bacillati</taxon>
        <taxon>Actinomycetota</taxon>
        <taxon>Actinomycetes</taxon>
        <taxon>Pseudonocardiales</taxon>
        <taxon>Pseudonocardiaceae</taxon>
        <taxon>Pseudonocardia</taxon>
    </lineage>
</organism>
<feature type="transmembrane region" description="Helical" evidence="7">
    <location>
        <begin position="215"/>
        <end position="241"/>
    </location>
</feature>
<keyword evidence="11" id="KW-1185">Reference proteome</keyword>
<evidence type="ECO:0000256" key="3">
    <source>
        <dbReference type="ARBA" id="ARBA00022475"/>
    </source>
</evidence>
<dbReference type="Pfam" id="PF00528">
    <property type="entry name" value="BPD_transp_1"/>
    <property type="match status" value="1"/>
</dbReference>
<evidence type="ECO:0000313" key="11">
    <source>
        <dbReference type="Proteomes" id="UP001494902"/>
    </source>
</evidence>
<feature type="transmembrane region" description="Helical" evidence="7">
    <location>
        <begin position="104"/>
        <end position="132"/>
    </location>
</feature>
<evidence type="ECO:0000256" key="7">
    <source>
        <dbReference type="RuleBase" id="RU363032"/>
    </source>
</evidence>
<evidence type="ECO:0000256" key="6">
    <source>
        <dbReference type="ARBA" id="ARBA00023136"/>
    </source>
</evidence>
<dbReference type="Gene3D" id="1.10.3720.10">
    <property type="entry name" value="MetI-like"/>
    <property type="match status" value="1"/>
</dbReference>
<keyword evidence="2 7" id="KW-0813">Transport</keyword>
<evidence type="ECO:0000256" key="1">
    <source>
        <dbReference type="ARBA" id="ARBA00004651"/>
    </source>
</evidence>
<keyword evidence="5 7" id="KW-1133">Transmembrane helix</keyword>
<comment type="subcellular location">
    <subcellularLocation>
        <location evidence="1 7">Cell membrane</location>
        <topology evidence="1 7">Multi-pass membrane protein</topology>
    </subcellularLocation>
</comment>
<accession>A0ABV1K5Q9</accession>
<dbReference type="PANTHER" id="PTHR30151">
    <property type="entry name" value="ALKANE SULFONATE ABC TRANSPORTER-RELATED, MEMBRANE SUBUNIT"/>
    <property type="match status" value="1"/>
</dbReference>
<feature type="domain" description="ABC transmembrane type-1" evidence="9">
    <location>
        <begin position="100"/>
        <end position="284"/>
    </location>
</feature>
<evidence type="ECO:0000256" key="8">
    <source>
        <dbReference type="SAM" id="MobiDB-lite"/>
    </source>
</evidence>
<dbReference type="CDD" id="cd06261">
    <property type="entry name" value="TM_PBP2"/>
    <property type="match status" value="1"/>
</dbReference>
<name>A0ABV1K5Q9_9PSEU</name>
<sequence>MPRPPSRLATTPGTTEDRAAARAAGRDRGGRAAGRDRGGRARSGTAQGRWLPVGGVAVALAIFELVPRAGLVDDRFLPPVSSMLVALLGMVSDGSLRLPVGQTLLGWALGLGLAVLVALPLGILIGSVFLLFRATRSIVEFLRPVPSVALIPLAVLVFGVGLESKVFLAAWAATWPILLQTLYGVRDVDPVATETARSFKVPARTRLCRVILPSALPYVATGVRISAAVALILVVTAELVLGAPGLGQQINIARQSAAVETMYGLIIVTGLIGWGLNAAMARVEARLLAWHPSHREQAR</sequence>
<feature type="transmembrane region" description="Helical" evidence="7">
    <location>
        <begin position="50"/>
        <end position="70"/>
    </location>
</feature>
<dbReference type="SUPFAM" id="SSF161098">
    <property type="entry name" value="MetI-like"/>
    <property type="match status" value="1"/>
</dbReference>
<dbReference type="Proteomes" id="UP001494902">
    <property type="component" value="Unassembled WGS sequence"/>
</dbReference>
<feature type="region of interest" description="Disordered" evidence="8">
    <location>
        <begin position="1"/>
        <end position="46"/>
    </location>
</feature>
<evidence type="ECO:0000313" key="10">
    <source>
        <dbReference type="EMBL" id="MEQ3549800.1"/>
    </source>
</evidence>
<dbReference type="PANTHER" id="PTHR30151:SF0">
    <property type="entry name" value="ABC TRANSPORTER PERMEASE PROTEIN MJ0413-RELATED"/>
    <property type="match status" value="1"/>
</dbReference>
<evidence type="ECO:0000256" key="2">
    <source>
        <dbReference type="ARBA" id="ARBA00022448"/>
    </source>
</evidence>
<gene>
    <name evidence="10" type="ORF">WIS52_04900</name>
</gene>
<dbReference type="InterPro" id="IPR000515">
    <property type="entry name" value="MetI-like"/>
</dbReference>
<keyword evidence="3" id="KW-1003">Cell membrane</keyword>
<comment type="similarity">
    <text evidence="7">Belongs to the binding-protein-dependent transport system permease family.</text>
</comment>
<dbReference type="InterPro" id="IPR035906">
    <property type="entry name" value="MetI-like_sf"/>
</dbReference>
<evidence type="ECO:0000256" key="4">
    <source>
        <dbReference type="ARBA" id="ARBA00022692"/>
    </source>
</evidence>
<evidence type="ECO:0000256" key="5">
    <source>
        <dbReference type="ARBA" id="ARBA00022989"/>
    </source>
</evidence>
<comment type="caution">
    <text evidence="10">The sequence shown here is derived from an EMBL/GenBank/DDBJ whole genome shotgun (WGS) entry which is preliminary data.</text>
</comment>
<keyword evidence="6 7" id="KW-0472">Membrane</keyword>
<feature type="transmembrane region" description="Helical" evidence="7">
    <location>
        <begin position="144"/>
        <end position="162"/>
    </location>
</feature>
<evidence type="ECO:0000259" key="9">
    <source>
        <dbReference type="PROSITE" id="PS50928"/>
    </source>
</evidence>
<dbReference type="PROSITE" id="PS50928">
    <property type="entry name" value="ABC_TM1"/>
    <property type="match status" value="1"/>
</dbReference>
<keyword evidence="4 7" id="KW-0812">Transmembrane</keyword>
<feature type="compositionally biased region" description="Basic and acidic residues" evidence="8">
    <location>
        <begin position="15"/>
        <end position="39"/>
    </location>
</feature>
<feature type="transmembrane region" description="Helical" evidence="7">
    <location>
        <begin position="261"/>
        <end position="280"/>
    </location>
</feature>
<reference evidence="10 11" key="1">
    <citation type="submission" date="2024-03" db="EMBL/GenBank/DDBJ databases">
        <title>Draft genome sequence of Pseudonocardia nematodicida JCM 31783.</title>
        <authorList>
            <person name="Butdee W."/>
            <person name="Duangmal K."/>
        </authorList>
    </citation>
    <scope>NUCLEOTIDE SEQUENCE [LARGE SCALE GENOMIC DNA]</scope>
    <source>
        <strain evidence="10 11">JCM 31783</strain>
    </source>
</reference>
<dbReference type="EMBL" id="JBEDNQ010000002">
    <property type="protein sequence ID" value="MEQ3549800.1"/>
    <property type="molecule type" value="Genomic_DNA"/>
</dbReference>
<proteinExistence type="inferred from homology"/>
<dbReference type="RefSeq" id="WP_349296896.1">
    <property type="nucleotide sequence ID" value="NZ_JBEDNQ010000002.1"/>
</dbReference>
<protein>
    <submittedName>
        <fullName evidence="10">ABC transporter permease</fullName>
    </submittedName>
</protein>